<protein>
    <submittedName>
        <fullName evidence="2">RidA family protein</fullName>
    </submittedName>
</protein>
<accession>A0A932HYU6</accession>
<name>A0A932HYU6_UNCTE</name>
<dbReference type="Gene3D" id="3.30.1330.40">
    <property type="entry name" value="RutC-like"/>
    <property type="match status" value="1"/>
</dbReference>
<dbReference type="InterPro" id="IPR035959">
    <property type="entry name" value="RutC-like_sf"/>
</dbReference>
<evidence type="ECO:0000256" key="1">
    <source>
        <dbReference type="ARBA" id="ARBA00010552"/>
    </source>
</evidence>
<dbReference type="EMBL" id="JACPUR010000018">
    <property type="protein sequence ID" value="MBI3127568.1"/>
    <property type="molecule type" value="Genomic_DNA"/>
</dbReference>
<organism evidence="2 3">
    <name type="scientific">Tectimicrobiota bacterium</name>
    <dbReference type="NCBI Taxonomy" id="2528274"/>
    <lineage>
        <taxon>Bacteria</taxon>
        <taxon>Pseudomonadati</taxon>
        <taxon>Nitrospinota/Tectimicrobiota group</taxon>
        <taxon>Candidatus Tectimicrobiota</taxon>
    </lineage>
</organism>
<comment type="similarity">
    <text evidence="1">Belongs to the RutC family.</text>
</comment>
<dbReference type="CDD" id="cd00448">
    <property type="entry name" value="YjgF_YER057c_UK114_family"/>
    <property type="match status" value="1"/>
</dbReference>
<dbReference type="GO" id="GO:0019239">
    <property type="term" value="F:deaminase activity"/>
    <property type="evidence" value="ECO:0007669"/>
    <property type="project" value="TreeGrafter"/>
</dbReference>
<dbReference type="SUPFAM" id="SSF55298">
    <property type="entry name" value="YjgF-like"/>
    <property type="match status" value="1"/>
</dbReference>
<proteinExistence type="inferred from homology"/>
<reference evidence="2" key="1">
    <citation type="submission" date="2020-07" db="EMBL/GenBank/DDBJ databases">
        <title>Huge and variable diversity of episymbiotic CPR bacteria and DPANN archaea in groundwater ecosystems.</title>
        <authorList>
            <person name="He C.Y."/>
            <person name="Keren R."/>
            <person name="Whittaker M."/>
            <person name="Farag I.F."/>
            <person name="Doudna J."/>
            <person name="Cate J.H.D."/>
            <person name="Banfield J.F."/>
        </authorList>
    </citation>
    <scope>NUCLEOTIDE SEQUENCE</scope>
    <source>
        <strain evidence="2">NC_groundwater_763_Ag_S-0.2um_68_21</strain>
    </source>
</reference>
<comment type="caution">
    <text evidence="2">The sequence shown here is derived from an EMBL/GenBank/DDBJ whole genome shotgun (WGS) entry which is preliminary data.</text>
</comment>
<dbReference type="AlphaFoldDB" id="A0A932HYU6"/>
<sequence length="128" mass="13930">MPKIQLQPASVRVPPYPYVPGTKRGPFVFTAGQVAVDRDNNVIGEGDVRAQTRQVLKNVEAVLREGGATLADVMKTTVFLRDIGDFAAMNEVYAEVFGKDKPGRTTVEAKLASPKFLVEIEAVAVIRD</sequence>
<dbReference type="PANTHER" id="PTHR11803:SF58">
    <property type="entry name" value="PROTEIN HMF1-RELATED"/>
    <property type="match status" value="1"/>
</dbReference>
<dbReference type="GO" id="GO:0005829">
    <property type="term" value="C:cytosol"/>
    <property type="evidence" value="ECO:0007669"/>
    <property type="project" value="TreeGrafter"/>
</dbReference>
<dbReference type="Pfam" id="PF01042">
    <property type="entry name" value="Ribonuc_L-PSP"/>
    <property type="match status" value="1"/>
</dbReference>
<dbReference type="InterPro" id="IPR006175">
    <property type="entry name" value="YjgF/YER057c/UK114"/>
</dbReference>
<dbReference type="Proteomes" id="UP000782312">
    <property type="component" value="Unassembled WGS sequence"/>
</dbReference>
<gene>
    <name evidence="2" type="ORF">HYZ11_08200</name>
</gene>
<evidence type="ECO:0000313" key="3">
    <source>
        <dbReference type="Proteomes" id="UP000782312"/>
    </source>
</evidence>
<dbReference type="FunFam" id="3.30.1330.40:FF:000001">
    <property type="entry name" value="L-PSP family endoribonuclease"/>
    <property type="match status" value="1"/>
</dbReference>
<dbReference type="PANTHER" id="PTHR11803">
    <property type="entry name" value="2-IMINOBUTANOATE/2-IMINOPROPANOATE DEAMINASE RIDA"/>
    <property type="match status" value="1"/>
</dbReference>
<evidence type="ECO:0000313" key="2">
    <source>
        <dbReference type="EMBL" id="MBI3127568.1"/>
    </source>
</evidence>